<evidence type="ECO:0000313" key="2">
    <source>
        <dbReference type="EMBL" id="THD19100.1"/>
    </source>
</evidence>
<reference evidence="2" key="1">
    <citation type="submission" date="2019-03" db="EMBL/GenBank/DDBJ databases">
        <title>Improved annotation for the trematode Fasciola hepatica.</title>
        <authorList>
            <person name="Choi Y.-J."/>
            <person name="Martin J."/>
            <person name="Mitreva M."/>
        </authorList>
    </citation>
    <scope>NUCLEOTIDE SEQUENCE [LARGE SCALE GENOMIC DNA]</scope>
</reference>
<comment type="caution">
    <text evidence="2">The sequence shown here is derived from an EMBL/GenBank/DDBJ whole genome shotgun (WGS) entry which is preliminary data.</text>
</comment>
<gene>
    <name evidence="2" type="ORF">D915_010102</name>
</gene>
<proteinExistence type="predicted"/>
<feature type="region of interest" description="Disordered" evidence="1">
    <location>
        <begin position="29"/>
        <end position="70"/>
    </location>
</feature>
<dbReference type="EMBL" id="JXXN02007379">
    <property type="protein sequence ID" value="THD19100.1"/>
    <property type="molecule type" value="Genomic_DNA"/>
</dbReference>
<organism evidence="2 3">
    <name type="scientific">Fasciola hepatica</name>
    <name type="common">Liver fluke</name>
    <dbReference type="NCBI Taxonomy" id="6192"/>
    <lineage>
        <taxon>Eukaryota</taxon>
        <taxon>Metazoa</taxon>
        <taxon>Spiralia</taxon>
        <taxon>Lophotrochozoa</taxon>
        <taxon>Platyhelminthes</taxon>
        <taxon>Trematoda</taxon>
        <taxon>Digenea</taxon>
        <taxon>Plagiorchiida</taxon>
        <taxon>Echinostomata</taxon>
        <taxon>Echinostomatoidea</taxon>
        <taxon>Fasciolidae</taxon>
        <taxon>Fasciola</taxon>
    </lineage>
</organism>
<dbReference type="AlphaFoldDB" id="A0A4E0RW19"/>
<evidence type="ECO:0000313" key="3">
    <source>
        <dbReference type="Proteomes" id="UP000230066"/>
    </source>
</evidence>
<keyword evidence="3" id="KW-1185">Reference proteome</keyword>
<dbReference type="Proteomes" id="UP000230066">
    <property type="component" value="Unassembled WGS sequence"/>
</dbReference>
<sequence>MPNTVNFERHKLNQAMYQKLKRYIMSKRKRELEEKAQDDQFKKLRREREERKRQAELDTENLEKTRAEVK</sequence>
<accession>A0A4E0RW19</accession>
<evidence type="ECO:0000256" key="1">
    <source>
        <dbReference type="SAM" id="MobiDB-lite"/>
    </source>
</evidence>
<feature type="compositionally biased region" description="Basic and acidic residues" evidence="1">
    <location>
        <begin position="30"/>
        <end position="70"/>
    </location>
</feature>
<name>A0A4E0RW19_FASHE</name>
<protein>
    <submittedName>
        <fullName evidence="2">Serine-rich repeat protein 2</fullName>
    </submittedName>
</protein>